<evidence type="ECO:0000313" key="3">
    <source>
        <dbReference type="Proteomes" id="UP000297890"/>
    </source>
</evidence>
<dbReference type="GO" id="GO:0003677">
    <property type="term" value="F:DNA binding"/>
    <property type="evidence" value="ECO:0007669"/>
    <property type="project" value="InterPro"/>
</dbReference>
<dbReference type="InterPro" id="IPR009057">
    <property type="entry name" value="Homeodomain-like_sf"/>
</dbReference>
<comment type="similarity">
    <text evidence="1">Belongs to the transposase 8 family.</text>
</comment>
<keyword evidence="3" id="KW-1185">Reference proteome</keyword>
<organism evidence="2 3">
    <name type="scientific">Candidatus Macondimonas diazotrophica</name>
    <dbReference type="NCBI Taxonomy" id="2305248"/>
    <lineage>
        <taxon>Bacteria</taxon>
        <taxon>Pseudomonadati</taxon>
        <taxon>Pseudomonadota</taxon>
        <taxon>Gammaproteobacteria</taxon>
        <taxon>Chromatiales</taxon>
        <taxon>Ectothiorhodospiraceae</taxon>
        <taxon>Candidatus Macondimonas</taxon>
    </lineage>
</organism>
<dbReference type="AlphaFoldDB" id="A0A4Z0F7I9"/>
<reference evidence="2 3" key="1">
    <citation type="journal article" date="2019" name="ISME J.">
        <title>Candidatus Macondimonas diazotrophica, a novel gammaproteobacterial genus dominating crude-oil-contaminated coastal sediments.</title>
        <authorList>
            <person name="Karthikeyan S."/>
            <person name="Konstantinidis K."/>
        </authorList>
    </citation>
    <scope>NUCLEOTIDE SEQUENCE [LARGE SCALE GENOMIC DNA]</scope>
    <source>
        <strain evidence="2 3">KTK01</strain>
    </source>
</reference>
<protein>
    <recommendedName>
        <fullName evidence="4">Transposase</fullName>
    </recommendedName>
</protein>
<proteinExistence type="inferred from homology"/>
<evidence type="ECO:0008006" key="4">
    <source>
        <dbReference type="Google" id="ProtNLM"/>
    </source>
</evidence>
<dbReference type="EMBL" id="SRIO01000017">
    <property type="protein sequence ID" value="TFZ81677.1"/>
    <property type="molecule type" value="Genomic_DNA"/>
</dbReference>
<evidence type="ECO:0000256" key="1">
    <source>
        <dbReference type="ARBA" id="ARBA00009964"/>
    </source>
</evidence>
<name>A0A4Z0F7I9_9GAMM</name>
<dbReference type="Pfam" id="PF01527">
    <property type="entry name" value="HTH_Tnp_1"/>
    <property type="match status" value="1"/>
</dbReference>
<gene>
    <name evidence="2" type="ORF">E4680_11445</name>
</gene>
<comment type="caution">
    <text evidence="2">The sequence shown here is derived from an EMBL/GenBank/DDBJ whole genome shotgun (WGS) entry which is preliminary data.</text>
</comment>
<dbReference type="SUPFAM" id="SSF46689">
    <property type="entry name" value="Homeodomain-like"/>
    <property type="match status" value="1"/>
</dbReference>
<dbReference type="Proteomes" id="UP000297890">
    <property type="component" value="Unassembled WGS sequence"/>
</dbReference>
<dbReference type="RefSeq" id="WP_135282554.1">
    <property type="nucleotide sequence ID" value="NZ_SRIO01000017.1"/>
</dbReference>
<dbReference type="Gene3D" id="1.10.10.60">
    <property type="entry name" value="Homeodomain-like"/>
    <property type="match status" value="1"/>
</dbReference>
<dbReference type="GO" id="GO:0004803">
    <property type="term" value="F:transposase activity"/>
    <property type="evidence" value="ECO:0007669"/>
    <property type="project" value="InterPro"/>
</dbReference>
<accession>A0A4Z0F7I9</accession>
<evidence type="ECO:0000313" key="2">
    <source>
        <dbReference type="EMBL" id="TFZ81677.1"/>
    </source>
</evidence>
<sequence>MNAIKSKTKEAALAELLEDGASVQKVSERFNISKATLYKWRTEAMQSQELKKEDLAELKQKVKLAALDALNKFISDLNKL</sequence>
<dbReference type="GO" id="GO:0006313">
    <property type="term" value="P:DNA transposition"/>
    <property type="evidence" value="ECO:0007669"/>
    <property type="project" value="InterPro"/>
</dbReference>
<dbReference type="InterPro" id="IPR002514">
    <property type="entry name" value="Transposase_8"/>
</dbReference>